<dbReference type="Proteomes" id="UP001596368">
    <property type="component" value="Unassembled WGS sequence"/>
</dbReference>
<dbReference type="AlphaFoldDB" id="A0ABD5XSU6"/>
<gene>
    <name evidence="2" type="ORF">ACFQRB_20395</name>
</gene>
<keyword evidence="3" id="KW-1185">Reference proteome</keyword>
<feature type="region of interest" description="Disordered" evidence="1">
    <location>
        <begin position="133"/>
        <end position="155"/>
    </location>
</feature>
<evidence type="ECO:0000313" key="2">
    <source>
        <dbReference type="EMBL" id="MFC7138194.1"/>
    </source>
</evidence>
<proteinExistence type="predicted"/>
<protein>
    <submittedName>
        <fullName evidence="2">Gluconate 2-dehydrogenase subunit 3 family protein</fullName>
    </submittedName>
</protein>
<comment type="caution">
    <text evidence="2">The sequence shown here is derived from an EMBL/GenBank/DDBJ whole genome shotgun (WGS) entry which is preliminary data.</text>
</comment>
<dbReference type="Pfam" id="PF13618">
    <property type="entry name" value="Gluconate_2-dh3"/>
    <property type="match status" value="1"/>
</dbReference>
<name>A0ABD5XSU6_9EURY</name>
<evidence type="ECO:0000256" key="1">
    <source>
        <dbReference type="SAM" id="MobiDB-lite"/>
    </source>
</evidence>
<sequence length="155" mass="16758">MCGADRRRSGRPRGREVDERDLRTLVAVAEVVYPSGVEGGRVRPHVHRGRLDADEEYAAGVAEAIAGLDDYARSVFGDRYAALDAADRLEALDVLSVGVVDPDPEGTRAQRVRHYVVNELLYAFYTSPTGASLAGLENPPGYPGGTRSYREGPDA</sequence>
<evidence type="ECO:0000313" key="3">
    <source>
        <dbReference type="Proteomes" id="UP001596368"/>
    </source>
</evidence>
<accession>A0ABD5XSU6</accession>
<reference evidence="2 3" key="1">
    <citation type="journal article" date="2019" name="Int. J. Syst. Evol. Microbiol.">
        <title>The Global Catalogue of Microorganisms (GCM) 10K type strain sequencing project: providing services to taxonomists for standard genome sequencing and annotation.</title>
        <authorList>
            <consortium name="The Broad Institute Genomics Platform"/>
            <consortium name="The Broad Institute Genome Sequencing Center for Infectious Disease"/>
            <person name="Wu L."/>
            <person name="Ma J."/>
        </authorList>
    </citation>
    <scope>NUCLEOTIDE SEQUENCE [LARGE SCALE GENOMIC DNA]</scope>
    <source>
        <strain evidence="2 3">DT92</strain>
    </source>
</reference>
<dbReference type="EMBL" id="JBHSZG010000008">
    <property type="protein sequence ID" value="MFC7138194.1"/>
    <property type="molecule type" value="Genomic_DNA"/>
</dbReference>
<organism evidence="2 3">
    <name type="scientific">Halobaculum litoreum</name>
    <dbReference type="NCBI Taxonomy" id="3031998"/>
    <lineage>
        <taxon>Archaea</taxon>
        <taxon>Methanobacteriati</taxon>
        <taxon>Methanobacteriota</taxon>
        <taxon>Stenosarchaea group</taxon>
        <taxon>Halobacteria</taxon>
        <taxon>Halobacteriales</taxon>
        <taxon>Haloferacaceae</taxon>
        <taxon>Halobaculum</taxon>
    </lineage>
</organism>
<dbReference type="InterPro" id="IPR027056">
    <property type="entry name" value="Gluconate_2DH_su3"/>
</dbReference>